<gene>
    <name evidence="1" type="ORF">BGAL_0031g00170</name>
</gene>
<evidence type="ECO:0000313" key="1">
    <source>
        <dbReference type="EMBL" id="THV54243.1"/>
    </source>
</evidence>
<accession>A0A4S8R872</accession>
<dbReference type="AlphaFoldDB" id="A0A4S8R872"/>
<reference evidence="1 2" key="1">
    <citation type="submission" date="2017-12" db="EMBL/GenBank/DDBJ databases">
        <title>Comparative genomics of Botrytis spp.</title>
        <authorList>
            <person name="Valero-Jimenez C.A."/>
            <person name="Tapia P."/>
            <person name="Veloso J."/>
            <person name="Silva-Moreno E."/>
            <person name="Staats M."/>
            <person name="Valdes J.H."/>
            <person name="Van Kan J.A.L."/>
        </authorList>
    </citation>
    <scope>NUCLEOTIDE SEQUENCE [LARGE SCALE GENOMIC DNA]</scope>
    <source>
        <strain evidence="1 2">MUCL435</strain>
    </source>
</reference>
<evidence type="ECO:0000313" key="2">
    <source>
        <dbReference type="Proteomes" id="UP000308671"/>
    </source>
</evidence>
<keyword evidence="2" id="KW-1185">Reference proteome</keyword>
<dbReference type="EMBL" id="PQXL01000031">
    <property type="protein sequence ID" value="THV54243.1"/>
    <property type="molecule type" value="Genomic_DNA"/>
</dbReference>
<proteinExistence type="predicted"/>
<sequence>MAGFVYGYHTIYLVSETDIRLPGGDALCGVQGACILFLKSSSDNCNMQIVVEEEPMARHGNELTVVSRRTTGVSTPKCWGRSESSGKKVEVQVGGILNAELEGGEIIEMSSVGGVGEEGDQPRYCDSKNGKVAARVQVWLVVEGFCVDEGIVKDMYWRRAVAGDHVSNQITEGMKVVLEKEGNLLEFWYMKNEPAPLLLMAFE</sequence>
<comment type="caution">
    <text evidence="1">The sequence shown here is derived from an EMBL/GenBank/DDBJ whole genome shotgun (WGS) entry which is preliminary data.</text>
</comment>
<organism evidence="1 2">
    <name type="scientific">Botrytis galanthina</name>
    <dbReference type="NCBI Taxonomy" id="278940"/>
    <lineage>
        <taxon>Eukaryota</taxon>
        <taxon>Fungi</taxon>
        <taxon>Dikarya</taxon>
        <taxon>Ascomycota</taxon>
        <taxon>Pezizomycotina</taxon>
        <taxon>Leotiomycetes</taxon>
        <taxon>Helotiales</taxon>
        <taxon>Sclerotiniaceae</taxon>
        <taxon>Botrytis</taxon>
    </lineage>
</organism>
<name>A0A4S8R872_9HELO</name>
<protein>
    <submittedName>
        <fullName evidence="1">Uncharacterized protein</fullName>
    </submittedName>
</protein>
<dbReference type="Proteomes" id="UP000308671">
    <property type="component" value="Unassembled WGS sequence"/>
</dbReference>